<keyword evidence="4 7" id="KW-1133">Transmembrane helix</keyword>
<dbReference type="PANTHER" id="PTHR32468">
    <property type="entry name" value="CATION/H + ANTIPORTER"/>
    <property type="match status" value="1"/>
</dbReference>
<dbReference type="PANTHER" id="PTHR32468:SF0">
    <property type="entry name" value="K(+)_H(+) ANTIPORTER 1"/>
    <property type="match status" value="1"/>
</dbReference>
<feature type="transmembrane region" description="Helical" evidence="7">
    <location>
        <begin position="67"/>
        <end position="90"/>
    </location>
</feature>
<sequence length="687" mass="73642">MIEAVSWIGLIMLLIVTGLETDLELIISRAKSATYTALGGIIIPFAMGVALGYVLPGQFLANDGQRLVFSLFIGTALSISAIPVIAKVLIDMGMMHRDVGQITIASGMLNDTIGWVMLALVASLARTGSEQALGAAGVTLVWLVIILGVSFTLGPRLTEWLFRWVDATLGSDDLTKTTVVMILALGVGTITHYLGLEAVLGAFIVGVLVGQVRRFDSSARHTFEVISLGIFAPIFFATAGLRVDLTTWADPVVMLAGITVLAVAIAGKFIGSFIGARAAGLSTWEGIAMGSGLNARGALELIVATVGLSIGVLTTTMYTIIVTVAIVTSLIAPPLLRLSLSRIELSADEVDRLEREELERQSFLGGVIRVLLPTQCSVDSQLAAQLLGHIARNREIEITSMYVDTDGTEPSGTPLVRRIKRVVDGFGVSDTVQSDGGANTQQVYEQSEDCLDLIDAQIDIPNKQLRNIVRTAETTVSESVLDEVSDSYDLVALGADGQLEYSPDEPLFGMAIDNLVQATPCPILIAVSNMSQTTKTLPELSIQRILLPTIGTEYSRRAAEISFEVATAYDATVEITHIVNRSQLGDLYMSGTDRSISEAIDLAESIVDREAEIGQTMGVNVRTNVSVGTKPERTLIERATINETDLIVLGSEVRPGSRRAFFGHRVEYIVKNAPCPVLVICSKQSYQ</sequence>
<dbReference type="GO" id="GO:0016020">
    <property type="term" value="C:membrane"/>
    <property type="evidence" value="ECO:0007669"/>
    <property type="project" value="UniProtKB-SubCell"/>
</dbReference>
<comment type="subcellular location">
    <subcellularLocation>
        <location evidence="1">Membrane</location>
        <topology evidence="1">Multi-pass membrane protein</topology>
    </subcellularLocation>
</comment>
<dbReference type="RefSeq" id="WP_390205276.1">
    <property type="nucleotide sequence ID" value="NZ_JBHTAX010000001.1"/>
</dbReference>
<keyword evidence="5" id="KW-0406">Ion transport</keyword>
<evidence type="ECO:0000256" key="3">
    <source>
        <dbReference type="ARBA" id="ARBA00022692"/>
    </source>
</evidence>
<evidence type="ECO:0000259" key="9">
    <source>
        <dbReference type="Pfam" id="PF00999"/>
    </source>
</evidence>
<reference evidence="10 11" key="1">
    <citation type="journal article" date="2019" name="Int. J. Syst. Evol. Microbiol.">
        <title>The Global Catalogue of Microorganisms (GCM) 10K type strain sequencing project: providing services to taxonomists for standard genome sequencing and annotation.</title>
        <authorList>
            <consortium name="The Broad Institute Genomics Platform"/>
            <consortium name="The Broad Institute Genome Sequencing Center for Infectious Disease"/>
            <person name="Wu L."/>
            <person name="Ma J."/>
        </authorList>
    </citation>
    <scope>NUCLEOTIDE SEQUENCE [LARGE SCALE GENOMIC DNA]</scope>
    <source>
        <strain evidence="10 11">RDMS1</strain>
    </source>
</reference>
<keyword evidence="6 7" id="KW-0472">Membrane</keyword>
<feature type="transmembrane region" description="Helical" evidence="7">
    <location>
        <begin position="132"/>
        <end position="153"/>
    </location>
</feature>
<dbReference type="AlphaFoldDB" id="A0ABD5YPP8"/>
<dbReference type="EMBL" id="JBHTAX010000001">
    <property type="protein sequence ID" value="MFC7189857.1"/>
    <property type="molecule type" value="Genomic_DNA"/>
</dbReference>
<dbReference type="GO" id="GO:0006811">
    <property type="term" value="P:monoatomic ion transport"/>
    <property type="evidence" value="ECO:0007669"/>
    <property type="project" value="UniProtKB-KW"/>
</dbReference>
<evidence type="ECO:0000256" key="7">
    <source>
        <dbReference type="SAM" id="Phobius"/>
    </source>
</evidence>
<feature type="transmembrane region" description="Helical" evidence="7">
    <location>
        <begin position="102"/>
        <end position="125"/>
    </location>
</feature>
<dbReference type="CDD" id="cd00293">
    <property type="entry name" value="USP-like"/>
    <property type="match status" value="1"/>
</dbReference>
<evidence type="ECO:0000256" key="2">
    <source>
        <dbReference type="ARBA" id="ARBA00022448"/>
    </source>
</evidence>
<evidence type="ECO:0000256" key="5">
    <source>
        <dbReference type="ARBA" id="ARBA00023065"/>
    </source>
</evidence>
<gene>
    <name evidence="10" type="ORF">ACFQL7_08295</name>
</gene>
<accession>A0ABD5YPP8</accession>
<evidence type="ECO:0000256" key="4">
    <source>
        <dbReference type="ARBA" id="ARBA00022989"/>
    </source>
</evidence>
<dbReference type="InterPro" id="IPR006016">
    <property type="entry name" value="UspA"/>
</dbReference>
<dbReference type="Gene3D" id="3.40.50.12370">
    <property type="match status" value="1"/>
</dbReference>
<comment type="caution">
    <text evidence="10">The sequence shown here is derived from an EMBL/GenBank/DDBJ whole genome shotgun (WGS) entry which is preliminary data.</text>
</comment>
<keyword evidence="3 7" id="KW-0812">Transmembrane</keyword>
<name>A0ABD5YPP8_9EURY</name>
<feature type="transmembrane region" description="Helical" evidence="7">
    <location>
        <begin position="253"/>
        <end position="275"/>
    </location>
</feature>
<dbReference type="Pfam" id="PF00999">
    <property type="entry name" value="Na_H_Exchanger"/>
    <property type="match status" value="1"/>
</dbReference>
<keyword evidence="11" id="KW-1185">Reference proteome</keyword>
<feature type="transmembrane region" description="Helical" evidence="7">
    <location>
        <begin position="222"/>
        <end position="241"/>
    </location>
</feature>
<proteinExistence type="predicted"/>
<evidence type="ECO:0000256" key="1">
    <source>
        <dbReference type="ARBA" id="ARBA00004141"/>
    </source>
</evidence>
<evidence type="ECO:0000313" key="11">
    <source>
        <dbReference type="Proteomes" id="UP001596417"/>
    </source>
</evidence>
<dbReference type="InterPro" id="IPR038770">
    <property type="entry name" value="Na+/solute_symporter_sf"/>
</dbReference>
<evidence type="ECO:0000313" key="10">
    <source>
        <dbReference type="EMBL" id="MFC7189857.1"/>
    </source>
</evidence>
<feature type="transmembrane region" description="Helical" evidence="7">
    <location>
        <begin position="316"/>
        <end position="336"/>
    </location>
</feature>
<dbReference type="InterPro" id="IPR006015">
    <property type="entry name" value="Universal_stress_UspA"/>
</dbReference>
<feature type="domain" description="UspA" evidence="8">
    <location>
        <begin position="542"/>
        <end position="680"/>
    </location>
</feature>
<protein>
    <submittedName>
        <fullName evidence="10">Cation:proton antiporter</fullName>
    </submittedName>
</protein>
<dbReference type="Proteomes" id="UP001596417">
    <property type="component" value="Unassembled WGS sequence"/>
</dbReference>
<feature type="transmembrane region" description="Helical" evidence="7">
    <location>
        <begin position="34"/>
        <end position="55"/>
    </location>
</feature>
<dbReference type="InterPro" id="IPR050794">
    <property type="entry name" value="CPA2_transporter"/>
</dbReference>
<feature type="domain" description="Cation/H+ exchanger transmembrane" evidence="9">
    <location>
        <begin position="2"/>
        <end position="336"/>
    </location>
</feature>
<keyword evidence="2" id="KW-0813">Transport</keyword>
<evidence type="ECO:0000256" key="6">
    <source>
        <dbReference type="ARBA" id="ARBA00023136"/>
    </source>
</evidence>
<dbReference type="InterPro" id="IPR006153">
    <property type="entry name" value="Cation/H_exchanger_TM"/>
</dbReference>
<dbReference type="PRINTS" id="PR01438">
    <property type="entry name" value="UNVRSLSTRESS"/>
</dbReference>
<feature type="transmembrane region" description="Helical" evidence="7">
    <location>
        <begin position="179"/>
        <end position="210"/>
    </location>
</feature>
<evidence type="ECO:0000259" key="8">
    <source>
        <dbReference type="Pfam" id="PF00582"/>
    </source>
</evidence>
<dbReference type="SUPFAM" id="SSF52402">
    <property type="entry name" value="Adenine nucleotide alpha hydrolases-like"/>
    <property type="match status" value="1"/>
</dbReference>
<organism evidence="10 11">
    <name type="scientific">Halocatena marina</name>
    <dbReference type="NCBI Taxonomy" id="2934937"/>
    <lineage>
        <taxon>Archaea</taxon>
        <taxon>Methanobacteriati</taxon>
        <taxon>Methanobacteriota</taxon>
        <taxon>Stenosarchaea group</taxon>
        <taxon>Halobacteria</taxon>
        <taxon>Halobacteriales</taxon>
        <taxon>Natronomonadaceae</taxon>
        <taxon>Halocatena</taxon>
    </lineage>
</organism>
<dbReference type="Pfam" id="PF00582">
    <property type="entry name" value="Usp"/>
    <property type="match status" value="1"/>
</dbReference>
<dbReference type="Gene3D" id="1.20.1530.20">
    <property type="match status" value="1"/>
</dbReference>